<dbReference type="Proteomes" id="UP000286246">
    <property type="component" value="Unassembled WGS sequence"/>
</dbReference>
<dbReference type="PIRSF" id="PIRSF018266">
    <property type="entry name" value="FecR"/>
    <property type="match status" value="1"/>
</dbReference>
<dbReference type="InterPro" id="IPR006860">
    <property type="entry name" value="FecR"/>
</dbReference>
<sequence>MDVNKLDILLEKYANNSCSEEERMLLELWIETLPEADRVALSAKQKQLLLKQLDAKIASRQAQPIRQIGWKRYLPYAAAVLILALASVSVWRINQKHSNTIVQQIGDKVVPGSDKAVLTLANGKKIELSAGQAVSASGITVTRTSDGQLKYVVSKDAVIPGEYQVIETPRGGQFQIELSDGSEVTLNAASSLRFPTDLTHDKLRTVELKGEGYFVVAKDKQRPFIVKSDQQEVRVLGTVFNVNTYDLNNSITTLLEGKVEINKERVLVPGQQSRVKGKQILVSQVDVDDYVDWKHNEFIFRDESLESILTRVARWYNVDVIYINKAEASKHTTFSGKISRYADVEKILELLQGASDLKISIQHKTIIVNP</sequence>
<gene>
    <name evidence="3" type="ORF">DFQ12_0689</name>
</gene>
<evidence type="ECO:0000259" key="1">
    <source>
        <dbReference type="Pfam" id="PF04773"/>
    </source>
</evidence>
<evidence type="ECO:0000313" key="4">
    <source>
        <dbReference type="Proteomes" id="UP000286246"/>
    </source>
</evidence>
<comment type="caution">
    <text evidence="3">The sequence shown here is derived from an EMBL/GenBank/DDBJ whole genome shotgun (WGS) entry which is preliminary data.</text>
</comment>
<protein>
    <submittedName>
        <fullName evidence="3">FecR family protein</fullName>
    </submittedName>
</protein>
<dbReference type="GO" id="GO:0016989">
    <property type="term" value="F:sigma factor antagonist activity"/>
    <property type="evidence" value="ECO:0007669"/>
    <property type="project" value="TreeGrafter"/>
</dbReference>
<evidence type="ECO:0000313" key="3">
    <source>
        <dbReference type="EMBL" id="RKE55850.1"/>
    </source>
</evidence>
<dbReference type="InterPro" id="IPR032508">
    <property type="entry name" value="FecR_C"/>
</dbReference>
<accession>A0A420BGM6</accession>
<dbReference type="Pfam" id="PF04773">
    <property type="entry name" value="FecR"/>
    <property type="match status" value="1"/>
</dbReference>
<name>A0A420BGM6_SPHD1</name>
<dbReference type="RefSeq" id="WP_120257590.1">
    <property type="nucleotide sequence ID" value="NZ_RAPY01000001.1"/>
</dbReference>
<feature type="domain" description="Protein FecR C-terminal" evidence="2">
    <location>
        <begin position="297"/>
        <end position="368"/>
    </location>
</feature>
<dbReference type="AlphaFoldDB" id="A0A420BGM6"/>
<feature type="domain" description="FecR protein" evidence="1">
    <location>
        <begin position="165"/>
        <end position="260"/>
    </location>
</feature>
<proteinExistence type="predicted"/>
<dbReference type="OrthoDB" id="1099963at2"/>
<organism evidence="3 4">
    <name type="scientific">Sphingobacterium detergens</name>
    <dbReference type="NCBI Taxonomy" id="1145106"/>
    <lineage>
        <taxon>Bacteria</taxon>
        <taxon>Pseudomonadati</taxon>
        <taxon>Bacteroidota</taxon>
        <taxon>Sphingobacteriia</taxon>
        <taxon>Sphingobacteriales</taxon>
        <taxon>Sphingobacteriaceae</taxon>
        <taxon>Sphingobacterium</taxon>
    </lineage>
</organism>
<keyword evidence="4" id="KW-1185">Reference proteome</keyword>
<dbReference type="Gene3D" id="3.55.50.30">
    <property type="match status" value="1"/>
</dbReference>
<dbReference type="Gene3D" id="2.60.120.1440">
    <property type="match status" value="1"/>
</dbReference>
<dbReference type="InterPro" id="IPR012373">
    <property type="entry name" value="Ferrdict_sens_TM"/>
</dbReference>
<dbReference type="PANTHER" id="PTHR30273">
    <property type="entry name" value="PERIPLASMIC SIGNAL SENSOR AND SIGMA FACTOR ACTIVATOR FECR-RELATED"/>
    <property type="match status" value="1"/>
</dbReference>
<reference evidence="3 4" key="1">
    <citation type="submission" date="2018-09" db="EMBL/GenBank/DDBJ databases">
        <title>Genomic Encyclopedia of Type Strains, Phase III (KMG-III): the genomes of soil and plant-associated and newly described type strains.</title>
        <authorList>
            <person name="Whitman W."/>
        </authorList>
    </citation>
    <scope>NUCLEOTIDE SEQUENCE [LARGE SCALE GENOMIC DNA]</scope>
    <source>
        <strain evidence="3 4">CECT 7938</strain>
    </source>
</reference>
<dbReference type="Pfam" id="PF16344">
    <property type="entry name" value="FecR_C"/>
    <property type="match status" value="1"/>
</dbReference>
<dbReference type="EMBL" id="RAPY01000001">
    <property type="protein sequence ID" value="RKE55850.1"/>
    <property type="molecule type" value="Genomic_DNA"/>
</dbReference>
<dbReference type="PANTHER" id="PTHR30273:SF2">
    <property type="entry name" value="PROTEIN FECR"/>
    <property type="match status" value="1"/>
</dbReference>
<evidence type="ECO:0000259" key="2">
    <source>
        <dbReference type="Pfam" id="PF16344"/>
    </source>
</evidence>